<dbReference type="PROSITE" id="PS00070">
    <property type="entry name" value="ALDEHYDE_DEHYDR_CYS"/>
    <property type="match status" value="1"/>
</dbReference>
<comment type="caution">
    <text evidence="5">The sequence shown here is derived from an EMBL/GenBank/DDBJ whole genome shotgun (WGS) entry which is preliminary data.</text>
</comment>
<evidence type="ECO:0000256" key="2">
    <source>
        <dbReference type="ARBA" id="ARBA00023002"/>
    </source>
</evidence>
<dbReference type="Pfam" id="PF00171">
    <property type="entry name" value="Aldedh"/>
    <property type="match status" value="1"/>
</dbReference>
<dbReference type="EMBL" id="PXYV01000049">
    <property type="protein sequence ID" value="PSR20829.1"/>
    <property type="molecule type" value="Genomic_DNA"/>
</dbReference>
<dbReference type="FunFam" id="3.40.605.10:FF:000003">
    <property type="entry name" value="Methylmalonate-semialdehyde dehydrogenase [acylating]"/>
    <property type="match status" value="1"/>
</dbReference>
<dbReference type="InterPro" id="IPR016160">
    <property type="entry name" value="Ald_DH_CS_CYS"/>
</dbReference>
<evidence type="ECO:0000256" key="3">
    <source>
        <dbReference type="ARBA" id="ARBA00023027"/>
    </source>
</evidence>
<dbReference type="GO" id="GO:0006210">
    <property type="term" value="P:thymine catabolic process"/>
    <property type="evidence" value="ECO:0007669"/>
    <property type="project" value="TreeGrafter"/>
</dbReference>
<evidence type="ECO:0000313" key="6">
    <source>
        <dbReference type="Proteomes" id="UP000241848"/>
    </source>
</evidence>
<keyword evidence="2" id="KW-0560">Oxidoreductase</keyword>
<dbReference type="EC" id="1.2.1.27" evidence="1"/>
<dbReference type="InterPro" id="IPR016163">
    <property type="entry name" value="Ald_DH_C"/>
</dbReference>
<dbReference type="Gene3D" id="3.40.309.10">
    <property type="entry name" value="Aldehyde Dehydrogenase, Chain A, domain 2"/>
    <property type="match status" value="1"/>
</dbReference>
<dbReference type="GO" id="GO:0006574">
    <property type="term" value="P:L-valine catabolic process"/>
    <property type="evidence" value="ECO:0007669"/>
    <property type="project" value="TreeGrafter"/>
</dbReference>
<name>A0A2T2WF22_9FIRM</name>
<dbReference type="FunFam" id="3.40.309.10:FF:000002">
    <property type="entry name" value="Methylmalonate-semialdehyde dehydrogenase (Acylating)"/>
    <property type="match status" value="1"/>
</dbReference>
<dbReference type="Proteomes" id="UP000241848">
    <property type="component" value="Unassembled WGS sequence"/>
</dbReference>
<dbReference type="NCBIfam" id="TIGR01722">
    <property type="entry name" value="MMSDH"/>
    <property type="match status" value="1"/>
</dbReference>
<dbReference type="InterPro" id="IPR016162">
    <property type="entry name" value="Ald_DH_N"/>
</dbReference>
<accession>A0A2T2WF22</accession>
<dbReference type="AlphaFoldDB" id="A0A2T2WF22"/>
<gene>
    <name evidence="5" type="primary">mmsA</name>
    <name evidence="5" type="ORF">C7B45_13145</name>
</gene>
<protein>
    <recommendedName>
        <fullName evidence="1">methylmalonate-semialdehyde dehydrogenase (CoA acylating)</fullName>
        <ecNumber evidence="1">1.2.1.27</ecNumber>
    </recommendedName>
</protein>
<sequence length="480" mass="52037">MAEKLTHVIGNEKVAGQATAWESVYEPATGTVIAEVPLDDGRALQMAVEKAAQTFPAWSATPILERTRVMFRYRDLLVRHQAELAELVTREHGKVLVDATNEVGRGIEVVELACGAPTILKGELLTEVAHGVDVSLQRVPLGVVAGITPFNFPAMIPLWMIPPAIVSGNTFILKPSERTPLTSLRLLELLHEAGLPPGVVNIVHGGRTVVDGILTHAGIRAVSFVGSQPVAEHVYRTAAAHDKRVQALGGAKNFHVVMPDADWDRTIEALTSSAYGSAGERCLAGSVAVAVGEAGDQLVELMHARAQRLVVGDGRNAQSEMGPLIRAQHRDRVSGYIAQGVSEGAALVYDGRRHALPEQGFFLGPTLFDQVESDMTIAREEIFGPVLSVIRRPSLEAAVETANRSRFGNTATIYTQSGRSARYFRDHIEAGMVGINIGVPAPIAWFPFAGWKNSFYGDLHATGFDAFMFYTERRVVTERW</sequence>
<dbReference type="InterPro" id="IPR016161">
    <property type="entry name" value="Ald_DH/histidinol_DH"/>
</dbReference>
<evidence type="ECO:0000256" key="1">
    <source>
        <dbReference type="ARBA" id="ARBA00013048"/>
    </source>
</evidence>
<dbReference type="CDD" id="cd07085">
    <property type="entry name" value="ALDH_F6_MMSDH"/>
    <property type="match status" value="1"/>
</dbReference>
<organism evidence="5 6">
    <name type="scientific">Sulfobacillus acidophilus</name>
    <dbReference type="NCBI Taxonomy" id="53633"/>
    <lineage>
        <taxon>Bacteria</taxon>
        <taxon>Bacillati</taxon>
        <taxon>Bacillota</taxon>
        <taxon>Clostridia</taxon>
        <taxon>Eubacteriales</taxon>
        <taxon>Clostridiales Family XVII. Incertae Sedis</taxon>
        <taxon>Sulfobacillus</taxon>
    </lineage>
</organism>
<dbReference type="SUPFAM" id="SSF53720">
    <property type="entry name" value="ALDH-like"/>
    <property type="match status" value="1"/>
</dbReference>
<reference evidence="5 6" key="1">
    <citation type="journal article" date="2014" name="BMC Genomics">
        <title>Comparison of environmental and isolate Sulfobacillus genomes reveals diverse carbon, sulfur, nitrogen, and hydrogen metabolisms.</title>
        <authorList>
            <person name="Justice N.B."/>
            <person name="Norman A."/>
            <person name="Brown C.T."/>
            <person name="Singh A."/>
            <person name="Thomas B.C."/>
            <person name="Banfield J.F."/>
        </authorList>
    </citation>
    <scope>NUCLEOTIDE SEQUENCE [LARGE SCALE GENOMIC DNA]</scope>
    <source>
        <strain evidence="5">AMDSBA3</strain>
    </source>
</reference>
<dbReference type="PANTHER" id="PTHR43866">
    <property type="entry name" value="MALONATE-SEMIALDEHYDE DEHYDROGENASE"/>
    <property type="match status" value="1"/>
</dbReference>
<keyword evidence="3" id="KW-0520">NAD</keyword>
<dbReference type="GO" id="GO:0004491">
    <property type="term" value="F:methylmalonate-semialdehyde dehydrogenase (acylating, NAD) activity"/>
    <property type="evidence" value="ECO:0007669"/>
    <property type="project" value="UniProtKB-EC"/>
</dbReference>
<dbReference type="Gene3D" id="3.40.605.10">
    <property type="entry name" value="Aldehyde Dehydrogenase, Chain A, domain 1"/>
    <property type="match status" value="1"/>
</dbReference>
<proteinExistence type="predicted"/>
<dbReference type="InterPro" id="IPR015590">
    <property type="entry name" value="Aldehyde_DH_dom"/>
</dbReference>
<evidence type="ECO:0000259" key="4">
    <source>
        <dbReference type="Pfam" id="PF00171"/>
    </source>
</evidence>
<feature type="domain" description="Aldehyde dehydrogenase" evidence="4">
    <location>
        <begin position="22"/>
        <end position="476"/>
    </location>
</feature>
<dbReference type="InterPro" id="IPR010061">
    <property type="entry name" value="MeMal-semiAld_DH"/>
</dbReference>
<evidence type="ECO:0000313" key="5">
    <source>
        <dbReference type="EMBL" id="PSR20829.1"/>
    </source>
</evidence>
<dbReference type="PANTHER" id="PTHR43866:SF4">
    <property type="entry name" value="MALONATE-SEMIALDEHYDE DEHYDROGENASE"/>
    <property type="match status" value="1"/>
</dbReference>